<dbReference type="CDD" id="cd01949">
    <property type="entry name" value="GGDEF"/>
    <property type="match status" value="1"/>
</dbReference>
<evidence type="ECO:0000313" key="8">
    <source>
        <dbReference type="Proteomes" id="UP000199308"/>
    </source>
</evidence>
<dbReference type="InterPro" id="IPR019734">
    <property type="entry name" value="TPR_rpt"/>
</dbReference>
<dbReference type="Pfam" id="PF00990">
    <property type="entry name" value="GGDEF"/>
    <property type="match status" value="1"/>
</dbReference>
<feature type="transmembrane region" description="Helical" evidence="4">
    <location>
        <begin position="429"/>
        <end position="449"/>
    </location>
</feature>
<keyword evidence="5" id="KW-0732">Signal</keyword>
<dbReference type="Gene3D" id="3.30.70.270">
    <property type="match status" value="1"/>
</dbReference>
<organism evidence="7 8">
    <name type="scientific">Thalassotalea agarivorans</name>
    <name type="common">Thalassomonas agarivorans</name>
    <dbReference type="NCBI Taxonomy" id="349064"/>
    <lineage>
        <taxon>Bacteria</taxon>
        <taxon>Pseudomonadati</taxon>
        <taxon>Pseudomonadota</taxon>
        <taxon>Gammaproteobacteria</taxon>
        <taxon>Alteromonadales</taxon>
        <taxon>Colwelliaceae</taxon>
        <taxon>Thalassotalea</taxon>
    </lineage>
</organism>
<dbReference type="RefSeq" id="WP_093329547.1">
    <property type="nucleotide sequence ID" value="NZ_AP027363.1"/>
</dbReference>
<gene>
    <name evidence="7" type="ORF">SAMN05660429_01879</name>
</gene>
<dbReference type="SMART" id="SM00267">
    <property type="entry name" value="GGDEF"/>
    <property type="match status" value="1"/>
</dbReference>
<reference evidence="7 8" key="1">
    <citation type="submission" date="2016-10" db="EMBL/GenBank/DDBJ databases">
        <authorList>
            <person name="de Groot N.N."/>
        </authorList>
    </citation>
    <scope>NUCLEOTIDE SEQUENCE [LARGE SCALE GENOMIC DNA]</scope>
    <source>
        <strain evidence="7 8">DSM 19706</strain>
    </source>
</reference>
<evidence type="ECO:0000256" key="3">
    <source>
        <dbReference type="ARBA" id="ARBA00034247"/>
    </source>
</evidence>
<sequence length="621" mass="70307">MRFIRNILVSCCLTLATVVGAIEAPEAIAPMLVELEAKQTIAEKHSYWLSIESQLARDDLHSRGVYYRQLGALLEEKNDIKAAFNAYDRAVDILSAIAPTADLVKSHQDRSYMIYLQSKDVSEYCPDRVKALALARELNDSLVLMETLIFNSFCYEKPEQLQDALALLEEATQLAEQYDDDFASRAMVYNATGHVYSQSNIFYKAIDYYEKAFAAFEQINDETDAFNMAHSISMIATELARWDVADKYNQYMYDKAKTTAKTSHDYLFFAHYNSGRTAYFKNEYDQAIALLTKALAERHTTEEVYFVKVLHVTLAKAYARSKNYEKAYMHAVLYLGGKDSITVNNSNDVDALAIKAYGEKDYQQVIEHLIHRIEMERKQKLDFIRNEAIHKALDHDVTMATYQNQAMAAELALKEARLQKSAQETKADILLLSLLVIVVIGLIAVVINVRKSRDVFQKQAQKDALTNIFNRGYILSESETLFTQAKKDNAPLSVILFDVDHFKSINDSYGHQTGDLVLKAVTDLCQTFLRKTELFGRYGGEEFLVVLPDTHLAVAQTVAERLRQNIESMTVSADNALIEVTVSLGVGCIKPGYENFDQLLHATDKALYKAKEGGRNQVQRD</sequence>
<comment type="catalytic activity">
    <reaction evidence="3">
        <text>2 GTP = 3',3'-c-di-GMP + 2 diphosphate</text>
        <dbReference type="Rhea" id="RHEA:24898"/>
        <dbReference type="ChEBI" id="CHEBI:33019"/>
        <dbReference type="ChEBI" id="CHEBI:37565"/>
        <dbReference type="ChEBI" id="CHEBI:58805"/>
        <dbReference type="EC" id="2.7.7.65"/>
    </reaction>
</comment>
<dbReference type="InterPro" id="IPR000160">
    <property type="entry name" value="GGDEF_dom"/>
</dbReference>
<name>A0A1I0ENX1_THASX</name>
<dbReference type="Gene3D" id="1.25.40.10">
    <property type="entry name" value="Tetratricopeptide repeat domain"/>
    <property type="match status" value="1"/>
</dbReference>
<dbReference type="PANTHER" id="PTHR45138:SF9">
    <property type="entry name" value="DIGUANYLATE CYCLASE DGCM-RELATED"/>
    <property type="match status" value="1"/>
</dbReference>
<evidence type="ECO:0000256" key="2">
    <source>
        <dbReference type="ARBA" id="ARBA00012528"/>
    </source>
</evidence>
<keyword evidence="4" id="KW-0812">Transmembrane</keyword>
<dbReference type="SUPFAM" id="SSF55073">
    <property type="entry name" value="Nucleotide cyclase"/>
    <property type="match status" value="1"/>
</dbReference>
<dbReference type="PROSITE" id="PS50887">
    <property type="entry name" value="GGDEF"/>
    <property type="match status" value="1"/>
</dbReference>
<dbReference type="SUPFAM" id="SSF48452">
    <property type="entry name" value="TPR-like"/>
    <property type="match status" value="2"/>
</dbReference>
<accession>A0A1I0ENX1</accession>
<dbReference type="EMBL" id="FOHK01000008">
    <property type="protein sequence ID" value="SET47135.1"/>
    <property type="molecule type" value="Genomic_DNA"/>
</dbReference>
<proteinExistence type="predicted"/>
<dbReference type="InterPro" id="IPR050469">
    <property type="entry name" value="Diguanylate_Cyclase"/>
</dbReference>
<dbReference type="NCBIfam" id="TIGR00254">
    <property type="entry name" value="GGDEF"/>
    <property type="match status" value="1"/>
</dbReference>
<dbReference type="STRING" id="349064.SAMN05660429_01879"/>
<dbReference type="EC" id="2.7.7.65" evidence="2"/>
<dbReference type="FunFam" id="3.30.70.270:FF:000001">
    <property type="entry name" value="Diguanylate cyclase domain protein"/>
    <property type="match status" value="1"/>
</dbReference>
<evidence type="ECO:0000259" key="6">
    <source>
        <dbReference type="PROSITE" id="PS50887"/>
    </source>
</evidence>
<dbReference type="InterPro" id="IPR043128">
    <property type="entry name" value="Rev_trsase/Diguanyl_cyclase"/>
</dbReference>
<dbReference type="PANTHER" id="PTHR45138">
    <property type="entry name" value="REGULATORY COMPONENTS OF SENSORY TRANSDUCTION SYSTEM"/>
    <property type="match status" value="1"/>
</dbReference>
<dbReference type="Proteomes" id="UP000199308">
    <property type="component" value="Unassembled WGS sequence"/>
</dbReference>
<feature type="domain" description="GGDEF" evidence="6">
    <location>
        <begin position="490"/>
        <end position="621"/>
    </location>
</feature>
<feature type="signal peptide" evidence="5">
    <location>
        <begin position="1"/>
        <end position="21"/>
    </location>
</feature>
<keyword evidence="8" id="KW-1185">Reference proteome</keyword>
<evidence type="ECO:0000256" key="1">
    <source>
        <dbReference type="ARBA" id="ARBA00001946"/>
    </source>
</evidence>
<evidence type="ECO:0000256" key="5">
    <source>
        <dbReference type="SAM" id="SignalP"/>
    </source>
</evidence>
<keyword evidence="4" id="KW-0472">Membrane</keyword>
<evidence type="ECO:0000313" key="7">
    <source>
        <dbReference type="EMBL" id="SET47135.1"/>
    </source>
</evidence>
<dbReference type="OrthoDB" id="9813903at2"/>
<dbReference type="InterPro" id="IPR029787">
    <property type="entry name" value="Nucleotide_cyclase"/>
</dbReference>
<protein>
    <recommendedName>
        <fullName evidence="2">diguanylate cyclase</fullName>
        <ecNumber evidence="2">2.7.7.65</ecNumber>
    </recommendedName>
</protein>
<comment type="cofactor">
    <cofactor evidence="1">
        <name>Mg(2+)</name>
        <dbReference type="ChEBI" id="CHEBI:18420"/>
    </cofactor>
</comment>
<keyword evidence="4" id="KW-1133">Transmembrane helix</keyword>
<dbReference type="GO" id="GO:0052621">
    <property type="term" value="F:diguanylate cyclase activity"/>
    <property type="evidence" value="ECO:0007669"/>
    <property type="project" value="UniProtKB-EC"/>
</dbReference>
<dbReference type="InterPro" id="IPR011990">
    <property type="entry name" value="TPR-like_helical_dom_sf"/>
</dbReference>
<evidence type="ECO:0000256" key="4">
    <source>
        <dbReference type="SAM" id="Phobius"/>
    </source>
</evidence>
<dbReference type="SMART" id="SM00028">
    <property type="entry name" value="TPR"/>
    <property type="match status" value="4"/>
</dbReference>
<feature type="chain" id="PRO_5011634867" description="diguanylate cyclase" evidence="5">
    <location>
        <begin position="22"/>
        <end position="621"/>
    </location>
</feature>
<dbReference type="AlphaFoldDB" id="A0A1I0ENX1"/>